<dbReference type="GO" id="GO:0003676">
    <property type="term" value="F:nucleic acid binding"/>
    <property type="evidence" value="ECO:0007669"/>
    <property type="project" value="InterPro"/>
</dbReference>
<accession>A0A7J9D3P4</accession>
<dbReference type="Proteomes" id="UP000593579">
    <property type="component" value="Unassembled WGS sequence"/>
</dbReference>
<keyword evidence="1" id="KW-0862">Zinc</keyword>
<comment type="caution">
    <text evidence="3">The sequence shown here is derived from an EMBL/GenBank/DDBJ whole genome shotgun (WGS) entry which is preliminary data.</text>
</comment>
<gene>
    <name evidence="3" type="ORF">Gogos_020643</name>
</gene>
<organism evidence="3 4">
    <name type="scientific">Gossypium gossypioides</name>
    <name type="common">Mexican cotton</name>
    <name type="synonym">Selera gossypioides</name>
    <dbReference type="NCBI Taxonomy" id="34282"/>
    <lineage>
        <taxon>Eukaryota</taxon>
        <taxon>Viridiplantae</taxon>
        <taxon>Streptophyta</taxon>
        <taxon>Embryophyta</taxon>
        <taxon>Tracheophyta</taxon>
        <taxon>Spermatophyta</taxon>
        <taxon>Magnoliopsida</taxon>
        <taxon>eudicotyledons</taxon>
        <taxon>Gunneridae</taxon>
        <taxon>Pentapetalae</taxon>
        <taxon>rosids</taxon>
        <taxon>malvids</taxon>
        <taxon>Malvales</taxon>
        <taxon>Malvaceae</taxon>
        <taxon>Malvoideae</taxon>
        <taxon>Gossypium</taxon>
    </lineage>
</organism>
<dbReference type="PROSITE" id="PS50158">
    <property type="entry name" value="ZF_CCHC"/>
    <property type="match status" value="1"/>
</dbReference>
<evidence type="ECO:0000259" key="2">
    <source>
        <dbReference type="PROSITE" id="PS50158"/>
    </source>
</evidence>
<sequence>MNSLFENNEKRGDIFGDTNTKKVRFKDPAYSIEDLMPIDSTSILTLSWKDKVLRKGSTISYGERDSNDANEVFLLLEVQPWTTDFNSMSPYLSNVLAWIRLLVCFSCGWYGHSKDGCPYTQTSRKNSAGNAPTIGNPRIDVDLVTENDDFSPWILVERSPYATRVSKTNCNTPNLA</sequence>
<evidence type="ECO:0000313" key="3">
    <source>
        <dbReference type="EMBL" id="MBA0755174.1"/>
    </source>
</evidence>
<evidence type="ECO:0000313" key="4">
    <source>
        <dbReference type="Proteomes" id="UP000593579"/>
    </source>
</evidence>
<proteinExistence type="predicted"/>
<evidence type="ECO:0000256" key="1">
    <source>
        <dbReference type="PROSITE-ProRule" id="PRU00047"/>
    </source>
</evidence>
<protein>
    <recommendedName>
        <fullName evidence="2">CCHC-type domain-containing protein</fullName>
    </recommendedName>
</protein>
<keyword evidence="1" id="KW-0479">Metal-binding</keyword>
<feature type="domain" description="CCHC-type" evidence="2">
    <location>
        <begin position="104"/>
        <end position="118"/>
    </location>
</feature>
<reference evidence="3 4" key="1">
    <citation type="journal article" date="2019" name="Genome Biol. Evol.">
        <title>Insights into the evolution of the New World diploid cottons (Gossypium, subgenus Houzingenia) based on genome sequencing.</title>
        <authorList>
            <person name="Grover C.E."/>
            <person name="Arick M.A. 2nd"/>
            <person name="Thrash A."/>
            <person name="Conover J.L."/>
            <person name="Sanders W.S."/>
            <person name="Peterson D.G."/>
            <person name="Frelichowski J.E."/>
            <person name="Scheffler J.A."/>
            <person name="Scheffler B.E."/>
            <person name="Wendel J.F."/>
        </authorList>
    </citation>
    <scope>NUCLEOTIDE SEQUENCE [LARGE SCALE GENOMIC DNA]</scope>
    <source>
        <strain evidence="3">5</strain>
        <tissue evidence="3">Leaf</tissue>
    </source>
</reference>
<keyword evidence="1" id="KW-0863">Zinc-finger</keyword>
<name>A0A7J9D3P4_GOSGO</name>
<dbReference type="InterPro" id="IPR001878">
    <property type="entry name" value="Znf_CCHC"/>
</dbReference>
<dbReference type="EMBL" id="JABEZY010268038">
    <property type="protein sequence ID" value="MBA0755174.1"/>
    <property type="molecule type" value="Genomic_DNA"/>
</dbReference>
<keyword evidence="4" id="KW-1185">Reference proteome</keyword>
<dbReference type="AlphaFoldDB" id="A0A7J9D3P4"/>
<dbReference type="GO" id="GO:0008270">
    <property type="term" value="F:zinc ion binding"/>
    <property type="evidence" value="ECO:0007669"/>
    <property type="project" value="UniProtKB-KW"/>
</dbReference>